<name>A0AAE1W6I6_9LAMI</name>
<evidence type="ECO:0000313" key="5">
    <source>
        <dbReference type="Proteomes" id="UP001289374"/>
    </source>
</evidence>
<dbReference type="InterPro" id="IPR019734">
    <property type="entry name" value="TPR_rpt"/>
</dbReference>
<evidence type="ECO:0000256" key="3">
    <source>
        <dbReference type="SAM" id="Phobius"/>
    </source>
</evidence>
<evidence type="ECO:0000256" key="2">
    <source>
        <dbReference type="PROSITE-ProRule" id="PRU00339"/>
    </source>
</evidence>
<dbReference type="PROSITE" id="PS50005">
    <property type="entry name" value="TPR"/>
    <property type="match status" value="1"/>
</dbReference>
<dbReference type="EMBL" id="JACGWL010000014">
    <property type="protein sequence ID" value="KAK4387676.1"/>
    <property type="molecule type" value="Genomic_DNA"/>
</dbReference>
<dbReference type="AlphaFoldDB" id="A0AAE1W6I6"/>
<dbReference type="SUPFAM" id="SSF48452">
    <property type="entry name" value="TPR-like"/>
    <property type="match status" value="1"/>
</dbReference>
<dbReference type="Proteomes" id="UP001289374">
    <property type="component" value="Unassembled WGS sequence"/>
</dbReference>
<evidence type="ECO:0000313" key="4">
    <source>
        <dbReference type="EMBL" id="KAK4387676.1"/>
    </source>
</evidence>
<protein>
    <submittedName>
        <fullName evidence="4">Uncharacterized protein</fullName>
    </submittedName>
</protein>
<reference evidence="4" key="1">
    <citation type="submission" date="2020-06" db="EMBL/GenBank/DDBJ databases">
        <authorList>
            <person name="Li T."/>
            <person name="Hu X."/>
            <person name="Zhang T."/>
            <person name="Song X."/>
            <person name="Zhang H."/>
            <person name="Dai N."/>
            <person name="Sheng W."/>
            <person name="Hou X."/>
            <person name="Wei L."/>
        </authorList>
    </citation>
    <scope>NUCLEOTIDE SEQUENCE</scope>
    <source>
        <strain evidence="4">K16</strain>
        <tissue evidence="4">Leaf</tissue>
    </source>
</reference>
<dbReference type="Pfam" id="PF14559">
    <property type="entry name" value="TPR_19"/>
    <property type="match status" value="1"/>
</dbReference>
<dbReference type="SMART" id="SM00028">
    <property type="entry name" value="TPR"/>
    <property type="match status" value="1"/>
</dbReference>
<reference evidence="4" key="2">
    <citation type="journal article" date="2024" name="Plant">
        <title>Genomic evolution and insights into agronomic trait innovations of Sesamum species.</title>
        <authorList>
            <person name="Miao H."/>
            <person name="Wang L."/>
            <person name="Qu L."/>
            <person name="Liu H."/>
            <person name="Sun Y."/>
            <person name="Le M."/>
            <person name="Wang Q."/>
            <person name="Wei S."/>
            <person name="Zheng Y."/>
            <person name="Lin W."/>
            <person name="Duan Y."/>
            <person name="Cao H."/>
            <person name="Xiong S."/>
            <person name="Wang X."/>
            <person name="Wei L."/>
            <person name="Li C."/>
            <person name="Ma Q."/>
            <person name="Ju M."/>
            <person name="Zhao R."/>
            <person name="Li G."/>
            <person name="Mu C."/>
            <person name="Tian Q."/>
            <person name="Mei H."/>
            <person name="Zhang T."/>
            <person name="Gao T."/>
            <person name="Zhang H."/>
        </authorList>
    </citation>
    <scope>NUCLEOTIDE SEQUENCE</scope>
    <source>
        <strain evidence="4">K16</strain>
    </source>
</reference>
<keyword evidence="3" id="KW-1133">Transmembrane helix</keyword>
<dbReference type="PANTHER" id="PTHR21405:SF0">
    <property type="entry name" value="TETRATRICOPEPTIDE REPEAT PROTEIN 36"/>
    <property type="match status" value="1"/>
</dbReference>
<keyword evidence="3" id="KW-0472">Membrane</keyword>
<dbReference type="PANTHER" id="PTHR21405">
    <property type="entry name" value="CDNA SEQUENCE BC021608"/>
    <property type="match status" value="1"/>
</dbReference>
<proteinExistence type="inferred from homology"/>
<keyword evidence="5" id="KW-1185">Reference proteome</keyword>
<accession>A0AAE1W6I6</accession>
<feature type="transmembrane region" description="Helical" evidence="3">
    <location>
        <begin position="9"/>
        <end position="29"/>
    </location>
</feature>
<gene>
    <name evidence="4" type="ORF">Sango_2374200</name>
</gene>
<organism evidence="4 5">
    <name type="scientific">Sesamum angolense</name>
    <dbReference type="NCBI Taxonomy" id="2727404"/>
    <lineage>
        <taxon>Eukaryota</taxon>
        <taxon>Viridiplantae</taxon>
        <taxon>Streptophyta</taxon>
        <taxon>Embryophyta</taxon>
        <taxon>Tracheophyta</taxon>
        <taxon>Spermatophyta</taxon>
        <taxon>Magnoliopsida</taxon>
        <taxon>eudicotyledons</taxon>
        <taxon>Gunneridae</taxon>
        <taxon>Pentapetalae</taxon>
        <taxon>asterids</taxon>
        <taxon>lamiids</taxon>
        <taxon>Lamiales</taxon>
        <taxon>Pedaliaceae</taxon>
        <taxon>Sesamum</taxon>
    </lineage>
</organism>
<dbReference type="Gene3D" id="1.25.40.10">
    <property type="entry name" value="Tetratricopeptide repeat domain"/>
    <property type="match status" value="1"/>
</dbReference>
<keyword evidence="3" id="KW-0812">Transmembrane</keyword>
<comment type="caution">
    <text evidence="4">The sequence shown here is derived from an EMBL/GenBank/DDBJ whole genome shotgun (WGS) entry which is preliminary data.</text>
</comment>
<evidence type="ECO:0000256" key="1">
    <source>
        <dbReference type="ARBA" id="ARBA00006995"/>
    </source>
</evidence>
<keyword evidence="2" id="KW-0802">TPR repeat</keyword>
<dbReference type="InterPro" id="IPR038906">
    <property type="entry name" value="TTC36"/>
</dbReference>
<sequence>MEEQMWKDLLLQAAIILIAVFMFLFIHSIPQKLFSKLRLLSRRSNLEAKRHFVLGAQLLSQARSSSDSSLAQRAEAEADRSISLDPKDAAYHILKALALELQGFKTSALDSLDVALSPLAAKSLTDGERAEALFKRAELRMAVIDGGGAVEDLVESVRLKGDNARAYGLLAECYEKKGLKEEARKVYEDALRVQPDYDLARNALARFRPPKSQPRFLIDGIGGYNSRDSTSYDL</sequence>
<dbReference type="InterPro" id="IPR011990">
    <property type="entry name" value="TPR-like_helical_dom_sf"/>
</dbReference>
<comment type="similarity">
    <text evidence="1">Belongs to the TTC36 family.</text>
</comment>
<feature type="repeat" description="TPR" evidence="2">
    <location>
        <begin position="164"/>
        <end position="197"/>
    </location>
</feature>